<dbReference type="OrthoDB" id="312459at2759"/>
<comment type="similarity">
    <text evidence="1">Belongs to the TRAFAC class myosin-kinesin ATPase superfamily. Myosin family.</text>
</comment>
<evidence type="ECO:0000313" key="4">
    <source>
        <dbReference type="EMBL" id="ORX76077.1"/>
    </source>
</evidence>
<evidence type="ECO:0000259" key="3">
    <source>
        <dbReference type="PROSITE" id="PS51456"/>
    </source>
</evidence>
<feature type="region of interest" description="Disordered" evidence="2">
    <location>
        <begin position="63"/>
        <end position="97"/>
    </location>
</feature>
<evidence type="ECO:0000313" key="5">
    <source>
        <dbReference type="Proteomes" id="UP000193944"/>
    </source>
</evidence>
<evidence type="ECO:0000256" key="1">
    <source>
        <dbReference type="PROSITE-ProRule" id="PRU00782"/>
    </source>
</evidence>
<name>A0A1Y1WRB7_9FUNG</name>
<protein>
    <recommendedName>
        <fullName evidence="3">Myosin motor domain-containing protein</fullName>
    </recommendedName>
</protein>
<dbReference type="GO" id="GO:0005524">
    <property type="term" value="F:ATP binding"/>
    <property type="evidence" value="ECO:0007669"/>
    <property type="project" value="InterPro"/>
</dbReference>
<gene>
    <name evidence="4" type="ORF">BCR32DRAFT_284556</name>
</gene>
<feature type="domain" description="Myosin motor" evidence="3">
    <location>
        <begin position="1"/>
        <end position="70"/>
    </location>
</feature>
<dbReference type="InterPro" id="IPR027417">
    <property type="entry name" value="P-loop_NTPase"/>
</dbReference>
<dbReference type="GO" id="GO:0016459">
    <property type="term" value="C:myosin complex"/>
    <property type="evidence" value="ECO:0007669"/>
    <property type="project" value="UniProtKB-KW"/>
</dbReference>
<proteinExistence type="inferred from homology"/>
<dbReference type="Gene3D" id="6.20.240.20">
    <property type="match status" value="1"/>
</dbReference>
<keyword evidence="5" id="KW-1185">Reference proteome</keyword>
<keyword evidence="1" id="KW-0505">Motor protein</keyword>
<feature type="compositionally biased region" description="Basic and acidic residues" evidence="2">
    <location>
        <begin position="63"/>
        <end position="73"/>
    </location>
</feature>
<reference evidence="4 5" key="2">
    <citation type="submission" date="2016-08" db="EMBL/GenBank/DDBJ databases">
        <title>Pervasive Adenine N6-methylation of Active Genes in Fungi.</title>
        <authorList>
            <consortium name="DOE Joint Genome Institute"/>
            <person name="Mondo S.J."/>
            <person name="Dannebaum R.O."/>
            <person name="Kuo R.C."/>
            <person name="Labutti K."/>
            <person name="Haridas S."/>
            <person name="Kuo A."/>
            <person name="Salamov A."/>
            <person name="Ahrendt S.R."/>
            <person name="Lipzen A."/>
            <person name="Sullivan W."/>
            <person name="Andreopoulos W.B."/>
            <person name="Clum A."/>
            <person name="Lindquist E."/>
            <person name="Daum C."/>
            <person name="Ramamoorthy G.K."/>
            <person name="Gryganskyi A."/>
            <person name="Culley D."/>
            <person name="Magnuson J.K."/>
            <person name="James T.Y."/>
            <person name="O'Malley M.A."/>
            <person name="Stajich J.E."/>
            <person name="Spatafora J.W."/>
            <person name="Visel A."/>
            <person name="Grigoriev I.V."/>
        </authorList>
    </citation>
    <scope>NUCLEOTIDE SEQUENCE [LARGE SCALE GENOMIC DNA]</scope>
    <source>
        <strain evidence="4 5">S4</strain>
    </source>
</reference>
<dbReference type="PANTHER" id="PTHR46049">
    <property type="entry name" value="AGAP003327-PA"/>
    <property type="match status" value="1"/>
</dbReference>
<dbReference type="STRING" id="1754192.A0A1Y1WRB7"/>
<feature type="compositionally biased region" description="Low complexity" evidence="2">
    <location>
        <begin position="75"/>
        <end position="97"/>
    </location>
</feature>
<dbReference type="InterPro" id="IPR051724">
    <property type="entry name" value="Actin_motor_Myosin"/>
</dbReference>
<sequence>MGYTIRILYKDFISRYMICVNSSDVAFLKEKEAVVTILKEVNASKEHCQCGKTKEFMKTELENKLESRREKKLMNNNINNNNYKNNNKNNNNSNNNK</sequence>
<comment type="caution">
    <text evidence="4">The sequence shown here is derived from an EMBL/GenBank/DDBJ whole genome shotgun (WGS) entry which is preliminary data.</text>
</comment>
<accession>A0A1Y1WRB7</accession>
<dbReference type="GO" id="GO:0003779">
    <property type="term" value="F:actin binding"/>
    <property type="evidence" value="ECO:0007669"/>
    <property type="project" value="UniProtKB-KW"/>
</dbReference>
<evidence type="ECO:0000256" key="2">
    <source>
        <dbReference type="SAM" id="MobiDB-lite"/>
    </source>
</evidence>
<dbReference type="PANTHER" id="PTHR46049:SF3">
    <property type="entry name" value="MYOSIN VIIA"/>
    <property type="match status" value="1"/>
</dbReference>
<dbReference type="PROSITE" id="PS51456">
    <property type="entry name" value="MYOSIN_MOTOR"/>
    <property type="match status" value="1"/>
</dbReference>
<keyword evidence="1" id="KW-0518">Myosin</keyword>
<organism evidence="4 5">
    <name type="scientific">Anaeromyces robustus</name>
    <dbReference type="NCBI Taxonomy" id="1754192"/>
    <lineage>
        <taxon>Eukaryota</taxon>
        <taxon>Fungi</taxon>
        <taxon>Fungi incertae sedis</taxon>
        <taxon>Chytridiomycota</taxon>
        <taxon>Chytridiomycota incertae sedis</taxon>
        <taxon>Neocallimastigomycetes</taxon>
        <taxon>Neocallimastigales</taxon>
        <taxon>Neocallimastigaceae</taxon>
        <taxon>Anaeromyces</taxon>
    </lineage>
</organism>
<dbReference type="GO" id="GO:0003774">
    <property type="term" value="F:cytoskeletal motor activity"/>
    <property type="evidence" value="ECO:0007669"/>
    <property type="project" value="InterPro"/>
</dbReference>
<dbReference type="SUPFAM" id="SSF52540">
    <property type="entry name" value="P-loop containing nucleoside triphosphate hydrolases"/>
    <property type="match status" value="1"/>
</dbReference>
<keyword evidence="1" id="KW-0009">Actin-binding</keyword>
<dbReference type="InterPro" id="IPR001609">
    <property type="entry name" value="Myosin_head_motor_dom-like"/>
</dbReference>
<comment type="caution">
    <text evidence="1">Lacks conserved residue(s) required for the propagation of feature annotation.</text>
</comment>
<dbReference type="EMBL" id="MCFG01000319">
    <property type="protein sequence ID" value="ORX76077.1"/>
    <property type="molecule type" value="Genomic_DNA"/>
</dbReference>
<dbReference type="AlphaFoldDB" id="A0A1Y1WRB7"/>
<dbReference type="Proteomes" id="UP000193944">
    <property type="component" value="Unassembled WGS sequence"/>
</dbReference>
<reference evidence="4 5" key="1">
    <citation type="submission" date="2016-08" db="EMBL/GenBank/DDBJ databases">
        <title>A Parts List for Fungal Cellulosomes Revealed by Comparative Genomics.</title>
        <authorList>
            <consortium name="DOE Joint Genome Institute"/>
            <person name="Haitjema C.H."/>
            <person name="Gilmore S.P."/>
            <person name="Henske J.K."/>
            <person name="Solomon K.V."/>
            <person name="De Groot R."/>
            <person name="Kuo A."/>
            <person name="Mondo S.J."/>
            <person name="Salamov A.A."/>
            <person name="Labutti K."/>
            <person name="Zhao Z."/>
            <person name="Chiniquy J."/>
            <person name="Barry K."/>
            <person name="Brewer H.M."/>
            <person name="Purvine S.O."/>
            <person name="Wright A.T."/>
            <person name="Boxma B."/>
            <person name="Van Alen T."/>
            <person name="Hackstein J.H."/>
            <person name="Baker S.E."/>
            <person name="Grigoriev I.V."/>
            <person name="O'Malley M.A."/>
        </authorList>
    </citation>
    <scope>NUCLEOTIDE SEQUENCE [LARGE SCALE GENOMIC DNA]</scope>
    <source>
        <strain evidence="4 5">S4</strain>
    </source>
</reference>